<evidence type="ECO:0000313" key="9">
    <source>
        <dbReference type="RefSeq" id="XP_053068841.1"/>
    </source>
</evidence>
<dbReference type="Pfam" id="PF03798">
    <property type="entry name" value="TRAM_LAG1_CLN8"/>
    <property type="match status" value="1"/>
</dbReference>
<feature type="transmembrane region" description="Helical" evidence="6">
    <location>
        <begin position="97"/>
        <end position="121"/>
    </location>
</feature>
<evidence type="ECO:0000256" key="6">
    <source>
        <dbReference type="SAM" id="Phobius"/>
    </source>
</evidence>
<keyword evidence="2 5" id="KW-0812">Transmembrane</keyword>
<accession>A0ABM3PAZ0</accession>
<sequence>MGLTSPHPQLLFQGPRNGVLCRFLARLAGGGDTVSRPSGLVSTALVSTSNSPLHTHGFASGYFIHDTVDIVISHQARASWEYLVHHVMAMGAFFSGIFWSSFVGGGVLTLLVEVSNIFLTFRMMMKINNAQHLLLYRVNKYVNLVMYFLFRLAPQAYLTHYFLRYLGQRTLGTFLLGILLMLDIMILIYFSRLLRSDFCPQRVPSQQHKDKFLTE</sequence>
<dbReference type="PANTHER" id="PTHR13439:SF5">
    <property type="entry name" value="TLC DOMAIN-CONTAINING PROTEIN 1"/>
    <property type="match status" value="1"/>
</dbReference>
<keyword evidence="8" id="KW-1185">Reference proteome</keyword>
<dbReference type="InterPro" id="IPR006634">
    <property type="entry name" value="TLC-dom"/>
</dbReference>
<dbReference type="GeneID" id="106983262"/>
<dbReference type="SMART" id="SM00724">
    <property type="entry name" value="TLC"/>
    <property type="match status" value="1"/>
</dbReference>
<evidence type="ECO:0000256" key="2">
    <source>
        <dbReference type="ARBA" id="ARBA00022692"/>
    </source>
</evidence>
<evidence type="ECO:0000313" key="8">
    <source>
        <dbReference type="Proteomes" id="UP001652583"/>
    </source>
</evidence>
<dbReference type="Proteomes" id="UP001652583">
    <property type="component" value="Chromosome E1"/>
</dbReference>
<comment type="subcellular location">
    <subcellularLocation>
        <location evidence="1">Membrane</location>
        <topology evidence="1">Multi-pass membrane protein</topology>
    </subcellularLocation>
</comment>
<dbReference type="PANTHER" id="PTHR13439">
    <property type="entry name" value="CT120 PROTEIN"/>
    <property type="match status" value="1"/>
</dbReference>
<gene>
    <name evidence="9" type="primary">TLCD1</name>
</gene>
<keyword evidence="4 5" id="KW-0472">Membrane</keyword>
<evidence type="ECO:0000256" key="5">
    <source>
        <dbReference type="PROSITE-ProRule" id="PRU00205"/>
    </source>
</evidence>
<dbReference type="RefSeq" id="XP_053068841.1">
    <property type="nucleotide sequence ID" value="XM_053212866.1"/>
</dbReference>
<feature type="transmembrane region" description="Helical" evidence="6">
    <location>
        <begin position="170"/>
        <end position="190"/>
    </location>
</feature>
<name>A0ABM3PAZ0_ACIJB</name>
<dbReference type="InterPro" id="IPR050846">
    <property type="entry name" value="TLCD"/>
</dbReference>
<evidence type="ECO:0000256" key="1">
    <source>
        <dbReference type="ARBA" id="ARBA00004141"/>
    </source>
</evidence>
<keyword evidence="3 6" id="KW-1133">Transmembrane helix</keyword>
<proteinExistence type="predicted"/>
<evidence type="ECO:0000256" key="3">
    <source>
        <dbReference type="ARBA" id="ARBA00022989"/>
    </source>
</evidence>
<feature type="domain" description="TLC" evidence="7">
    <location>
        <begin position="1"/>
        <end position="202"/>
    </location>
</feature>
<feature type="transmembrane region" description="Helical" evidence="6">
    <location>
        <begin position="141"/>
        <end position="158"/>
    </location>
</feature>
<evidence type="ECO:0000259" key="7">
    <source>
        <dbReference type="PROSITE" id="PS50922"/>
    </source>
</evidence>
<protein>
    <submittedName>
        <fullName evidence="9">TLC domain-containing protein 1 isoform X2</fullName>
    </submittedName>
</protein>
<dbReference type="PROSITE" id="PS50922">
    <property type="entry name" value="TLC"/>
    <property type="match status" value="1"/>
</dbReference>
<organism evidence="8 9">
    <name type="scientific">Acinonyx jubatus</name>
    <name type="common">Cheetah</name>
    <dbReference type="NCBI Taxonomy" id="32536"/>
    <lineage>
        <taxon>Eukaryota</taxon>
        <taxon>Metazoa</taxon>
        <taxon>Chordata</taxon>
        <taxon>Craniata</taxon>
        <taxon>Vertebrata</taxon>
        <taxon>Euteleostomi</taxon>
        <taxon>Mammalia</taxon>
        <taxon>Eutheria</taxon>
        <taxon>Laurasiatheria</taxon>
        <taxon>Carnivora</taxon>
        <taxon>Feliformia</taxon>
        <taxon>Felidae</taxon>
        <taxon>Felinae</taxon>
        <taxon>Acinonyx</taxon>
    </lineage>
</organism>
<reference evidence="9" key="1">
    <citation type="submission" date="2025-08" db="UniProtKB">
        <authorList>
            <consortium name="RefSeq"/>
        </authorList>
    </citation>
    <scope>IDENTIFICATION</scope>
    <source>
        <tissue evidence="9">Blood</tissue>
    </source>
</reference>
<evidence type="ECO:0000256" key="4">
    <source>
        <dbReference type="ARBA" id="ARBA00023136"/>
    </source>
</evidence>